<evidence type="ECO:0000313" key="3">
    <source>
        <dbReference type="Proteomes" id="UP000026915"/>
    </source>
</evidence>
<gene>
    <name evidence="2" type="ORF">TCM_016440</name>
</gene>
<name>A0A061GD64_THECC</name>
<reference evidence="2 3" key="1">
    <citation type="journal article" date="2013" name="Genome Biol.">
        <title>The genome sequence of the most widely cultivated cacao type and its use to identify candidate genes regulating pod color.</title>
        <authorList>
            <person name="Motamayor J.C."/>
            <person name="Mockaitis K."/>
            <person name="Schmutz J."/>
            <person name="Haiminen N."/>
            <person name="Iii D.L."/>
            <person name="Cornejo O."/>
            <person name="Findley S.D."/>
            <person name="Zheng P."/>
            <person name="Utro F."/>
            <person name="Royaert S."/>
            <person name="Saski C."/>
            <person name="Jenkins J."/>
            <person name="Podicheti R."/>
            <person name="Zhao M."/>
            <person name="Scheffler B.E."/>
            <person name="Stack J.C."/>
            <person name="Feltus F.A."/>
            <person name="Mustiga G.M."/>
            <person name="Amores F."/>
            <person name="Phillips W."/>
            <person name="Marelli J.P."/>
            <person name="May G.D."/>
            <person name="Shapiro H."/>
            <person name="Ma J."/>
            <person name="Bustamante C.D."/>
            <person name="Schnell R.J."/>
            <person name="Main D."/>
            <person name="Gilbert D."/>
            <person name="Parida L."/>
            <person name="Kuhn D.N."/>
        </authorList>
    </citation>
    <scope>NUCLEOTIDE SEQUENCE [LARGE SCALE GENOMIC DNA]</scope>
    <source>
        <strain evidence="3">cv. Matina 1-6</strain>
    </source>
</reference>
<dbReference type="Gramene" id="EOY24989">
    <property type="protein sequence ID" value="EOY24989"/>
    <property type="gene ID" value="TCM_016440"/>
</dbReference>
<proteinExistence type="predicted"/>
<evidence type="ECO:0000313" key="2">
    <source>
        <dbReference type="EMBL" id="EOY24989.1"/>
    </source>
</evidence>
<keyword evidence="1" id="KW-0472">Membrane</keyword>
<accession>A0A061GD64</accession>
<dbReference type="HOGENOM" id="CLU_2403951_0_0_1"/>
<feature type="transmembrane region" description="Helical" evidence="1">
    <location>
        <begin position="12"/>
        <end position="33"/>
    </location>
</feature>
<dbReference type="AlphaFoldDB" id="A0A061GD64"/>
<organism evidence="2 3">
    <name type="scientific">Theobroma cacao</name>
    <name type="common">Cacao</name>
    <name type="synonym">Cocoa</name>
    <dbReference type="NCBI Taxonomy" id="3641"/>
    <lineage>
        <taxon>Eukaryota</taxon>
        <taxon>Viridiplantae</taxon>
        <taxon>Streptophyta</taxon>
        <taxon>Embryophyta</taxon>
        <taxon>Tracheophyta</taxon>
        <taxon>Spermatophyta</taxon>
        <taxon>Magnoliopsida</taxon>
        <taxon>eudicotyledons</taxon>
        <taxon>Gunneridae</taxon>
        <taxon>Pentapetalae</taxon>
        <taxon>rosids</taxon>
        <taxon>malvids</taxon>
        <taxon>Malvales</taxon>
        <taxon>Malvaceae</taxon>
        <taxon>Byttnerioideae</taxon>
        <taxon>Theobroma</taxon>
    </lineage>
</organism>
<dbReference type="Proteomes" id="UP000026915">
    <property type="component" value="Chromosome 3"/>
</dbReference>
<dbReference type="EMBL" id="CM001881">
    <property type="protein sequence ID" value="EOY24989.1"/>
    <property type="molecule type" value="Genomic_DNA"/>
</dbReference>
<keyword evidence="1" id="KW-0812">Transmembrane</keyword>
<keyword evidence="3" id="KW-1185">Reference proteome</keyword>
<keyword evidence="1" id="KW-1133">Transmembrane helix</keyword>
<dbReference type="InParanoid" id="A0A061GD64"/>
<sequence length="93" mass="10659">MSVLMELGTKAWIFAGLYMIVWTLTLYAFFFYWKGRILLHEMCTIAGVAKKALPCIQKLSKDTKKPAINENIIQTYFKVAKDLSAIPKNTCHQ</sequence>
<protein>
    <submittedName>
        <fullName evidence="2">Uncharacterized protein</fullName>
    </submittedName>
</protein>
<evidence type="ECO:0000256" key="1">
    <source>
        <dbReference type="SAM" id="Phobius"/>
    </source>
</evidence>